<name>A0A9W9KPZ9_9EURO</name>
<evidence type="ECO:0000313" key="2">
    <source>
        <dbReference type="EMBL" id="KAJ5114030.1"/>
    </source>
</evidence>
<reference evidence="2" key="2">
    <citation type="journal article" date="2023" name="IMA Fungus">
        <title>Comparative genomic study of the Penicillium genus elucidates a diverse pangenome and 15 lateral gene transfer events.</title>
        <authorList>
            <person name="Petersen C."/>
            <person name="Sorensen T."/>
            <person name="Nielsen M.R."/>
            <person name="Sondergaard T.E."/>
            <person name="Sorensen J.L."/>
            <person name="Fitzpatrick D.A."/>
            <person name="Frisvad J.C."/>
            <person name="Nielsen K.L."/>
        </authorList>
    </citation>
    <scope>NUCLEOTIDE SEQUENCE</scope>
    <source>
        <strain evidence="2">IBT 30069</strain>
    </source>
</reference>
<dbReference type="InterPro" id="IPR011009">
    <property type="entry name" value="Kinase-like_dom_sf"/>
</dbReference>
<keyword evidence="3" id="KW-1185">Reference proteome</keyword>
<dbReference type="OrthoDB" id="4062651at2759"/>
<protein>
    <recommendedName>
        <fullName evidence="1">Protein kinase domain-containing protein</fullName>
    </recommendedName>
</protein>
<gene>
    <name evidence="2" type="ORF">N7456_002564</name>
</gene>
<dbReference type="Gene3D" id="1.10.510.10">
    <property type="entry name" value="Transferase(Phosphotransferase) domain 1"/>
    <property type="match status" value="1"/>
</dbReference>
<dbReference type="SUPFAM" id="SSF56112">
    <property type="entry name" value="Protein kinase-like (PK-like)"/>
    <property type="match status" value="1"/>
</dbReference>
<evidence type="ECO:0000313" key="3">
    <source>
        <dbReference type="Proteomes" id="UP001149165"/>
    </source>
</evidence>
<organism evidence="2 3">
    <name type="scientific">Penicillium angulare</name>
    <dbReference type="NCBI Taxonomy" id="116970"/>
    <lineage>
        <taxon>Eukaryota</taxon>
        <taxon>Fungi</taxon>
        <taxon>Dikarya</taxon>
        <taxon>Ascomycota</taxon>
        <taxon>Pezizomycotina</taxon>
        <taxon>Eurotiomycetes</taxon>
        <taxon>Eurotiomycetidae</taxon>
        <taxon>Eurotiales</taxon>
        <taxon>Aspergillaceae</taxon>
        <taxon>Penicillium</taxon>
    </lineage>
</organism>
<sequence>MQGFYTEFVNWDNEYSLDSFITLCVRHGDSVFYILYEPPLLASSPQLLEQYRQAYDILPQDDHEEFIKLANSLRAPFERLMTQMAGPPKSPQYLHQYLYPPQFIFEARVGEDKSQLQPSFKQVRFREYMQIPGEPVSRASLEPHLSPLLRTTIPRFSSDQVQVLTQTEETWVPSRVLVAGQQYFFRPWDYQGFKQNRYHELQAYAQIYADGQSDTPLLTSAHICRLHGIVIDRDEDTLQHYSLEGDEPMMLETRLVGLLLTYIERCGTLVSQAPFSNRSVEDRLRWSAQMETSVQLLHQTGVVWGGVKPQNVLVDVNGDACIVDFGRTKYTEGWVDEDKKGTVEGDLQGVQKIRDWVNKWSLNPLPPRDHRHPDANGSSIS</sequence>
<dbReference type="PROSITE" id="PS50011">
    <property type="entry name" value="PROTEIN_KINASE_DOM"/>
    <property type="match status" value="1"/>
</dbReference>
<dbReference type="InterPro" id="IPR000719">
    <property type="entry name" value="Prot_kinase_dom"/>
</dbReference>
<proteinExistence type="predicted"/>
<dbReference type="Proteomes" id="UP001149165">
    <property type="component" value="Unassembled WGS sequence"/>
</dbReference>
<dbReference type="EMBL" id="JAPQKH010000002">
    <property type="protein sequence ID" value="KAJ5114030.1"/>
    <property type="molecule type" value="Genomic_DNA"/>
</dbReference>
<evidence type="ECO:0000259" key="1">
    <source>
        <dbReference type="PROSITE" id="PS50011"/>
    </source>
</evidence>
<dbReference type="GO" id="GO:0005524">
    <property type="term" value="F:ATP binding"/>
    <property type="evidence" value="ECO:0007669"/>
    <property type="project" value="InterPro"/>
</dbReference>
<reference evidence="2" key="1">
    <citation type="submission" date="2022-11" db="EMBL/GenBank/DDBJ databases">
        <authorList>
            <person name="Petersen C."/>
        </authorList>
    </citation>
    <scope>NUCLEOTIDE SEQUENCE</scope>
    <source>
        <strain evidence="2">IBT 30069</strain>
    </source>
</reference>
<comment type="caution">
    <text evidence="2">The sequence shown here is derived from an EMBL/GenBank/DDBJ whole genome shotgun (WGS) entry which is preliminary data.</text>
</comment>
<dbReference type="AlphaFoldDB" id="A0A9W9KPZ9"/>
<feature type="domain" description="Protein kinase" evidence="1">
    <location>
        <begin position="147"/>
        <end position="381"/>
    </location>
</feature>
<dbReference type="GO" id="GO:0004672">
    <property type="term" value="F:protein kinase activity"/>
    <property type="evidence" value="ECO:0007669"/>
    <property type="project" value="InterPro"/>
</dbReference>
<accession>A0A9W9KPZ9</accession>